<gene>
    <name evidence="1" type="ORF">SARC_16267</name>
</gene>
<dbReference type="RefSeq" id="XP_014145099.1">
    <property type="nucleotide sequence ID" value="XM_014289624.1"/>
</dbReference>
<organism evidence="1 2">
    <name type="scientific">Sphaeroforma arctica JP610</name>
    <dbReference type="NCBI Taxonomy" id="667725"/>
    <lineage>
        <taxon>Eukaryota</taxon>
        <taxon>Ichthyosporea</taxon>
        <taxon>Ichthyophonida</taxon>
        <taxon>Sphaeroforma</taxon>
    </lineage>
</organism>
<name>A0A0L0F3C8_9EUKA</name>
<sequence>MEIRSIGGEETFYVKKRVVRKGKRTPQRTFSNLLGRSIHDIIDELDNERMEKVMAASKQASDMFDAALNETDDGVEADNIPLPVDLDERPGDQLWVTKYSPKSYMELL</sequence>
<dbReference type="Proteomes" id="UP000054560">
    <property type="component" value="Unassembled WGS sequence"/>
</dbReference>
<evidence type="ECO:0000313" key="2">
    <source>
        <dbReference type="Proteomes" id="UP000054560"/>
    </source>
</evidence>
<reference evidence="1 2" key="1">
    <citation type="submission" date="2011-02" db="EMBL/GenBank/DDBJ databases">
        <title>The Genome Sequence of Sphaeroforma arctica JP610.</title>
        <authorList>
            <consortium name="The Broad Institute Genome Sequencing Platform"/>
            <person name="Russ C."/>
            <person name="Cuomo C."/>
            <person name="Young S.K."/>
            <person name="Zeng Q."/>
            <person name="Gargeya S."/>
            <person name="Alvarado L."/>
            <person name="Berlin A."/>
            <person name="Chapman S.B."/>
            <person name="Chen Z."/>
            <person name="Freedman E."/>
            <person name="Gellesch M."/>
            <person name="Goldberg J."/>
            <person name="Griggs A."/>
            <person name="Gujja S."/>
            <person name="Heilman E."/>
            <person name="Heiman D."/>
            <person name="Howarth C."/>
            <person name="Mehta T."/>
            <person name="Neiman D."/>
            <person name="Pearson M."/>
            <person name="Roberts A."/>
            <person name="Saif S."/>
            <person name="Shea T."/>
            <person name="Shenoy N."/>
            <person name="Sisk P."/>
            <person name="Stolte C."/>
            <person name="Sykes S."/>
            <person name="White J."/>
            <person name="Yandava C."/>
            <person name="Burger G."/>
            <person name="Gray M.W."/>
            <person name="Holland P.W.H."/>
            <person name="King N."/>
            <person name="Lang F.B.F."/>
            <person name="Roger A.J."/>
            <person name="Ruiz-Trillo I."/>
            <person name="Haas B."/>
            <person name="Nusbaum C."/>
            <person name="Birren B."/>
        </authorList>
    </citation>
    <scope>NUCLEOTIDE SEQUENCE [LARGE SCALE GENOMIC DNA]</scope>
    <source>
        <strain evidence="1 2">JP610</strain>
    </source>
</reference>
<keyword evidence="2" id="KW-1185">Reference proteome</keyword>
<proteinExistence type="predicted"/>
<dbReference type="GeneID" id="25916771"/>
<dbReference type="AlphaFoldDB" id="A0A0L0F3C8"/>
<evidence type="ECO:0000313" key="1">
    <source>
        <dbReference type="EMBL" id="KNC71197.1"/>
    </source>
</evidence>
<feature type="non-terminal residue" evidence="1">
    <location>
        <position position="108"/>
    </location>
</feature>
<dbReference type="EMBL" id="KQ249309">
    <property type="protein sequence ID" value="KNC71197.1"/>
    <property type="molecule type" value="Genomic_DNA"/>
</dbReference>
<accession>A0A0L0F3C8</accession>
<dbReference type="OrthoDB" id="2195431at2759"/>
<protein>
    <submittedName>
        <fullName evidence="1">Uncharacterized protein</fullName>
    </submittedName>
</protein>